<proteinExistence type="predicted"/>
<dbReference type="Proteomes" id="UP000192610">
    <property type="component" value="Unassembled WGS sequence"/>
</dbReference>
<evidence type="ECO:0000313" key="2">
    <source>
        <dbReference type="Proteomes" id="UP000192610"/>
    </source>
</evidence>
<reference evidence="2" key="1">
    <citation type="submission" date="2016-04" db="EMBL/GenBank/DDBJ databases">
        <authorList>
            <person name="Chen L."/>
            <person name="Zhuang W."/>
            <person name="Wang G."/>
        </authorList>
    </citation>
    <scope>NUCLEOTIDE SEQUENCE [LARGE SCALE GENOMIC DNA]</scope>
    <source>
        <strain evidence="2">17621</strain>
    </source>
</reference>
<comment type="caution">
    <text evidence="1">The sequence shown here is derived from an EMBL/GenBank/DDBJ whole genome shotgun (WGS) entry which is preliminary data.</text>
</comment>
<gene>
    <name evidence="1" type="ORF">A4H97_33235</name>
</gene>
<organism evidence="1 2">
    <name type="scientific">Niastella yeongjuensis</name>
    <dbReference type="NCBI Taxonomy" id="354355"/>
    <lineage>
        <taxon>Bacteria</taxon>
        <taxon>Pseudomonadati</taxon>
        <taxon>Bacteroidota</taxon>
        <taxon>Chitinophagia</taxon>
        <taxon>Chitinophagales</taxon>
        <taxon>Chitinophagaceae</taxon>
        <taxon>Niastella</taxon>
    </lineage>
</organism>
<dbReference type="STRING" id="354355.SAMN05660816_06865"/>
<accession>A0A1V9EFV5</accession>
<dbReference type="EMBL" id="LVXG01000033">
    <property type="protein sequence ID" value="OQP45027.1"/>
    <property type="molecule type" value="Genomic_DNA"/>
</dbReference>
<name>A0A1V9EFV5_9BACT</name>
<dbReference type="AlphaFoldDB" id="A0A1V9EFV5"/>
<sequence>MDIDGREVKPTPAFLASKYNTSYEDLKTLPSFIEILKPYQGSKLNLVLDINPSMLKKGDFARTYGARGTWKVKAPHDFKWVTSASENYSNELLSRIDVWESHGNTYQRTLDYNNFFIAATIIHESIHALVAADVEKYMKEVGIRDPNHTLLNNHRDLFVKALTEYVVKMKLGYSKQDIEDMVWEVQKLQNNLINNLKS</sequence>
<protein>
    <submittedName>
        <fullName evidence="1">Uncharacterized protein</fullName>
    </submittedName>
</protein>
<keyword evidence="2" id="KW-1185">Reference proteome</keyword>
<dbReference type="RefSeq" id="WP_133053980.1">
    <property type="nucleotide sequence ID" value="NZ_FOCZ01000027.1"/>
</dbReference>
<evidence type="ECO:0000313" key="1">
    <source>
        <dbReference type="EMBL" id="OQP45027.1"/>
    </source>
</evidence>